<dbReference type="KEGG" id="tep:TepRe1_0788"/>
<feature type="domain" description="SipL SPOCS" evidence="1">
    <location>
        <begin position="21"/>
        <end position="96"/>
    </location>
</feature>
<keyword evidence="3" id="KW-1185">Reference proteome</keyword>
<reference evidence="3" key="1">
    <citation type="journal article" date="2013" name="Genome Announc.">
        <title>First genome sequence of a syntrophic acetate-oxidizing bacterium, Tepidanaerobacter acetatoxydans strain Re1.</title>
        <authorList>
            <person name="Manzoor S."/>
            <person name="Bongcam-Rudloff E."/>
            <person name="Schnurer A."/>
            <person name="Muller B."/>
        </authorList>
    </citation>
    <scope>NUCLEOTIDE SEQUENCE [LARGE SCALE GENOMIC DNA]</scope>
    <source>
        <strain evidence="3">Re1</strain>
    </source>
</reference>
<feature type="domain" description="SipL SPOCS" evidence="1">
    <location>
        <begin position="297"/>
        <end position="373"/>
    </location>
</feature>
<dbReference type="STRING" id="1209989.TepRe1_0788"/>
<gene>
    <name evidence="2" type="ordered locus">TEPIRE1_0853</name>
</gene>
<feature type="domain" description="SipL SPOCS" evidence="1">
    <location>
        <begin position="156"/>
        <end position="234"/>
    </location>
</feature>
<dbReference type="KEGG" id="tae:TepiRe1_0853"/>
<feature type="domain" description="SipL SPOCS" evidence="1">
    <location>
        <begin position="470"/>
        <end position="545"/>
    </location>
</feature>
<evidence type="ECO:0000313" key="3">
    <source>
        <dbReference type="Proteomes" id="UP000010802"/>
    </source>
</evidence>
<dbReference type="RefSeq" id="WP_013777894.1">
    <property type="nucleotide sequence ID" value="NC_015519.1"/>
</dbReference>
<sequence length="638" mass="70815">MLKQLKAFNLKRQQPTIARKLKKVIGEIRSLNYITLNDKLIIQGIVHKQVFFVGIDDKVHHISGNIPFSAILDIPGIAPGMNVNIFADLESIEAKLAPSGERVFCKAIVKITATAEDVSYIFLVAGTDKSVIAETVIKESSEQVLVEDILVLDRSIQKVEECRATVTINNADVLDNKVLIQAILHNQIFYIGEDNISYHQSFDIPVSCFAQVEGALPEMNVYAEPVIEMNKVDVLSPNELKLKAIIQCNVTVTQEITANIGVAQDGQEYVINGLIGESTAFQHMVESVEILEHEAIKIRDIKVNLHNISSLVVMDKVIIQGIIHKQIYYVGTDNVNYHQSADIPFTAFTDYPGARPGLNAVIVPVVEYTKYDLTGSRKLTEHNIIRFDVTIVEKDILPVAQGTAQDLRVRLPLMVGETSAQVMVHDIEPIEIIENIIVTKDPIIVCTESTASKQTLVSNTIDVYPPAASIGKYKCIIESTTTSILENEIIVSGYFKCCISYADSEGLIYKIERQKHFAVLVPLEGILPSDIIEVKAEVEHVDLSILPEGNQISMLVTIRATVRGFKKEIVYVVTDVTGPDITTNKILILAELPTHEIKQMYVVTEVYDTDLVIVKRTFMLNVVDEGFKPVDVVVDVIS</sequence>
<evidence type="ECO:0000313" key="2">
    <source>
        <dbReference type="EMBL" id="CCP25567.1"/>
    </source>
</evidence>
<accession>L0S191</accession>
<name>F4LWZ3_TEPAE</name>
<dbReference type="EMBL" id="HF563609">
    <property type="protein sequence ID" value="CCP25567.1"/>
    <property type="molecule type" value="Genomic_DNA"/>
</dbReference>
<dbReference type="InterPro" id="IPR024300">
    <property type="entry name" value="SipL_SPOCS_dom"/>
</dbReference>
<evidence type="ECO:0000259" key="1">
    <source>
        <dbReference type="Pfam" id="PF12673"/>
    </source>
</evidence>
<dbReference type="Pfam" id="PF12673">
    <property type="entry name" value="SipL"/>
    <property type="match status" value="4"/>
</dbReference>
<organism evidence="2 3">
    <name type="scientific">Tepidanaerobacter acetatoxydans (strain DSM 21804 / JCM 16047 / Re1)</name>
    <dbReference type="NCBI Taxonomy" id="1209989"/>
    <lineage>
        <taxon>Bacteria</taxon>
        <taxon>Bacillati</taxon>
        <taxon>Bacillota</taxon>
        <taxon>Clostridia</taxon>
        <taxon>Thermosediminibacterales</taxon>
        <taxon>Tepidanaerobacteraceae</taxon>
        <taxon>Tepidanaerobacter</taxon>
    </lineage>
</organism>
<proteinExistence type="predicted"/>
<dbReference type="AlphaFoldDB" id="F4LWZ3"/>
<dbReference type="HOGENOM" id="CLU_428895_0_0_9"/>
<dbReference type="Proteomes" id="UP000010802">
    <property type="component" value="Chromosome"/>
</dbReference>
<dbReference type="OrthoDB" id="9779340at2"/>
<accession>F4LWZ3</accession>
<protein>
    <recommendedName>
        <fullName evidence="1">SipL SPOCS domain-containing protein</fullName>
    </recommendedName>
</protein>
<dbReference type="eggNOG" id="COG1388">
    <property type="taxonomic scope" value="Bacteria"/>
</dbReference>
<dbReference type="PATRIC" id="fig|1209989.3.peg.946"/>